<dbReference type="EMBL" id="KN396960">
    <property type="protein sequence ID" value="KHG12071.1"/>
    <property type="molecule type" value="Genomic_DNA"/>
</dbReference>
<gene>
    <name evidence="1" type="ORF">F383_18067</name>
</gene>
<evidence type="ECO:0000313" key="1">
    <source>
        <dbReference type="EMBL" id="KHG12071.1"/>
    </source>
</evidence>
<name>A0A0B0NLV1_GOSAR</name>
<reference evidence="2" key="1">
    <citation type="submission" date="2014-09" db="EMBL/GenBank/DDBJ databases">
        <authorList>
            <person name="Mudge J."/>
            <person name="Ramaraj T."/>
            <person name="Lindquist I.E."/>
            <person name="Bharti A.K."/>
            <person name="Sundararajan A."/>
            <person name="Cameron C.T."/>
            <person name="Woodward J.E."/>
            <person name="May G.D."/>
            <person name="Brubaker C."/>
            <person name="Broadhvest J."/>
            <person name="Wilkins T.A."/>
        </authorList>
    </citation>
    <scope>NUCLEOTIDE SEQUENCE</scope>
    <source>
        <strain evidence="2">cv. AKA8401</strain>
    </source>
</reference>
<evidence type="ECO:0000313" key="2">
    <source>
        <dbReference type="Proteomes" id="UP000032142"/>
    </source>
</evidence>
<dbReference type="AlphaFoldDB" id="A0A0B0NLV1"/>
<accession>A0A0B0NLV1</accession>
<protein>
    <submittedName>
        <fullName evidence="1">Uncharacterized protein</fullName>
    </submittedName>
</protein>
<sequence>MLHTVSHTGVLLAVWYKSVYSLNGTRLSTRACDQPCDSSQYTL</sequence>
<organism evidence="1 2">
    <name type="scientific">Gossypium arboreum</name>
    <name type="common">Tree cotton</name>
    <name type="synonym">Gossypium nanking</name>
    <dbReference type="NCBI Taxonomy" id="29729"/>
    <lineage>
        <taxon>Eukaryota</taxon>
        <taxon>Viridiplantae</taxon>
        <taxon>Streptophyta</taxon>
        <taxon>Embryophyta</taxon>
        <taxon>Tracheophyta</taxon>
        <taxon>Spermatophyta</taxon>
        <taxon>Magnoliopsida</taxon>
        <taxon>eudicotyledons</taxon>
        <taxon>Gunneridae</taxon>
        <taxon>Pentapetalae</taxon>
        <taxon>rosids</taxon>
        <taxon>malvids</taxon>
        <taxon>Malvales</taxon>
        <taxon>Malvaceae</taxon>
        <taxon>Malvoideae</taxon>
        <taxon>Gossypium</taxon>
    </lineage>
</organism>
<proteinExistence type="predicted"/>
<dbReference type="Proteomes" id="UP000032142">
    <property type="component" value="Unassembled WGS sequence"/>
</dbReference>
<keyword evidence="2" id="KW-1185">Reference proteome</keyword>